<dbReference type="Gene3D" id="3.40.50.300">
    <property type="entry name" value="P-loop containing nucleotide triphosphate hydrolases"/>
    <property type="match status" value="1"/>
</dbReference>
<evidence type="ECO:0000313" key="2">
    <source>
        <dbReference type="EMBL" id="PQO45729.1"/>
    </source>
</evidence>
<dbReference type="GO" id="GO:0016887">
    <property type="term" value="F:ATP hydrolysis activity"/>
    <property type="evidence" value="ECO:0007669"/>
    <property type="project" value="InterPro"/>
</dbReference>
<comment type="caution">
    <text evidence="2">The sequence shown here is derived from an EMBL/GenBank/DDBJ whole genome shotgun (WGS) entry which is preliminary data.</text>
</comment>
<dbReference type="PANTHER" id="PTHR37291:SF1">
    <property type="entry name" value="TYPE IV METHYL-DIRECTED RESTRICTION ENZYME ECOKMCRB SUBUNIT"/>
    <property type="match status" value="1"/>
</dbReference>
<protein>
    <recommendedName>
        <fullName evidence="1">AAA+ ATPase domain-containing protein</fullName>
    </recommendedName>
</protein>
<dbReference type="Pfam" id="PF07728">
    <property type="entry name" value="AAA_5"/>
    <property type="match status" value="1"/>
</dbReference>
<name>A0A2S8GMS7_9BACT</name>
<dbReference type="Proteomes" id="UP000237819">
    <property type="component" value="Unassembled WGS sequence"/>
</dbReference>
<accession>A0A2S8GMS7</accession>
<dbReference type="InterPro" id="IPR011704">
    <property type="entry name" value="ATPase_dyneun-rel_AAA"/>
</dbReference>
<reference evidence="2 3" key="1">
    <citation type="submission" date="2018-02" db="EMBL/GenBank/DDBJ databases">
        <title>Comparative genomes isolates from brazilian mangrove.</title>
        <authorList>
            <person name="Araujo J.E."/>
            <person name="Taketani R.G."/>
            <person name="Silva M.C.P."/>
            <person name="Loureco M.V."/>
            <person name="Andreote F.D."/>
        </authorList>
    </citation>
    <scope>NUCLEOTIDE SEQUENCE [LARGE SCALE GENOMIC DNA]</scope>
    <source>
        <strain evidence="2 3">Nap-Phe MGV</strain>
    </source>
</reference>
<dbReference type="InterPro" id="IPR052934">
    <property type="entry name" value="Methyl-DNA_Rec/Restrict_Enz"/>
</dbReference>
<dbReference type="InterPro" id="IPR003593">
    <property type="entry name" value="AAA+_ATPase"/>
</dbReference>
<dbReference type="SMART" id="SM00382">
    <property type="entry name" value="AAA"/>
    <property type="match status" value="1"/>
</dbReference>
<dbReference type="EMBL" id="PUHZ01000013">
    <property type="protein sequence ID" value="PQO45729.1"/>
    <property type="molecule type" value="Genomic_DNA"/>
</dbReference>
<evidence type="ECO:0000259" key="1">
    <source>
        <dbReference type="SMART" id="SM00382"/>
    </source>
</evidence>
<dbReference type="SUPFAM" id="SSF52540">
    <property type="entry name" value="P-loop containing nucleoside triphosphate hydrolases"/>
    <property type="match status" value="1"/>
</dbReference>
<dbReference type="AlphaFoldDB" id="A0A2S8GMS7"/>
<dbReference type="PANTHER" id="PTHR37291">
    <property type="entry name" value="5-METHYLCYTOSINE-SPECIFIC RESTRICTION ENZYME B"/>
    <property type="match status" value="1"/>
</dbReference>
<gene>
    <name evidence="2" type="ORF">C5Y93_12430</name>
</gene>
<dbReference type="InterPro" id="IPR012808">
    <property type="entry name" value="CHP02453"/>
</dbReference>
<organism evidence="2 3">
    <name type="scientific">Blastopirellula marina</name>
    <dbReference type="NCBI Taxonomy" id="124"/>
    <lineage>
        <taxon>Bacteria</taxon>
        <taxon>Pseudomonadati</taxon>
        <taxon>Planctomycetota</taxon>
        <taxon>Planctomycetia</taxon>
        <taxon>Pirellulales</taxon>
        <taxon>Pirellulaceae</taxon>
        <taxon>Blastopirellula</taxon>
    </lineage>
</organism>
<sequence>MILSSEQQTLIKAAADNVDAWRIEEDIQRRRGISVELRRTIEEIGILEGATLDHKTFCQIVSLLWQIQNLNPMQMPRLLGSFHYKVHFGGFEGSVGDLRAKLESEKGSSDLYEGADLTAVSEALRGIYAASAAEQYHGAKIMLDVPGAGVAIVSGLMQLCHPTKYAIINKASLAPFGKTGRLSLSSQQRTAALEEARSRLRDIADPKDRVLGEIFRWQELMAEVLQVCELADFHVLDQFIWTMEGGEYLNPAERMRPILDMLPAEEENVKVRADAEKKARSLIESNLGTMSEAQFSELFELLNTCVGKSGVVYTRFAPAFVGKNANLLIERTVELNAWIPKLWKASDDELKTLLTQFWEERFMGGGRSLPTAILYLRDKEKFAVWMSSLENALYSVVNGLPAKIRTGFSYLQYCERLQRLRKSLGFPPELHDWILFKLMTKEPTGGEKLGSTTTGQFAGFSSDAFQFLADLSDNNNTDWFQTNKERFQQVLEQPLRFLFKDLGDEVITSLDPTLETTPNTKKCLSRINKNTYGKPDVEPYNKSLWGAFYRKRLTKQTDCQLYIAVRSQTLSFGLFLGEEAEEVRQSLIQRMEENPDLAQRTFAQLLESGFLFVPETTGEKMPHVDIGNYEQFLEFVKGCHFNVCRILAPEEAVSAGVSLKARIANDFRLLYPLFLLATSDDPRTEVTRYLEIESHDGEDDASEKITIADVAAATYMEEAFFQKLDRYLKDKQQLIFFGPPGTGKTFVALKYAEYLTQDKSKVRTVQFHPSYGYEDFLEGLRPVTRNGQLAYEVQSGIFKSLCDEARADLKNQYVLIIDEINRGNLPRILGELLFLLERREETTMLPYSKKQFSIPRNVVVIGTMNSSDRSIALMDLALRRRFHFVMMEPRKEVLAAWLKQQNKPQWIESVFSQLNEALRAEKIEEDRYVGHAHFMSHQLNEEHLELIWEGTVEPLLKEYFFTAPELLEKFRLDNFLSSCAETIAEQEISVDVGDSSENLEGFDSAEVQA</sequence>
<proteinExistence type="predicted"/>
<dbReference type="Pfam" id="PF09365">
    <property type="entry name" value="DUF2461"/>
    <property type="match status" value="1"/>
</dbReference>
<feature type="domain" description="AAA+ ATPase" evidence="1">
    <location>
        <begin position="730"/>
        <end position="892"/>
    </location>
</feature>
<dbReference type="InterPro" id="IPR027417">
    <property type="entry name" value="P-loop_NTPase"/>
</dbReference>
<dbReference type="CDD" id="cd00009">
    <property type="entry name" value="AAA"/>
    <property type="match status" value="1"/>
</dbReference>
<evidence type="ECO:0000313" key="3">
    <source>
        <dbReference type="Proteomes" id="UP000237819"/>
    </source>
</evidence>
<dbReference type="GO" id="GO:0005524">
    <property type="term" value="F:ATP binding"/>
    <property type="evidence" value="ECO:0007669"/>
    <property type="project" value="InterPro"/>
</dbReference>